<dbReference type="EMBL" id="KV750056">
    <property type="protein sequence ID" value="OCL06491.1"/>
    <property type="molecule type" value="Genomic_DNA"/>
</dbReference>
<gene>
    <name evidence="1" type="ORF">AOQ84DRAFT_75742</name>
</gene>
<name>A0A8E2EXT1_9PEZI</name>
<dbReference type="AlphaFoldDB" id="A0A8E2EXT1"/>
<dbReference type="Proteomes" id="UP000250140">
    <property type="component" value="Unassembled WGS sequence"/>
</dbReference>
<sequence>MLLGVNGSVQSVPLTESNSIRCLPFFMIDAVVLIASENSSSLLTANRIQRNLADTLKYR</sequence>
<proteinExistence type="predicted"/>
<evidence type="ECO:0000313" key="1">
    <source>
        <dbReference type="EMBL" id="OCL06491.1"/>
    </source>
</evidence>
<accession>A0A8E2EXT1</accession>
<protein>
    <submittedName>
        <fullName evidence="1">Uncharacterized protein</fullName>
    </submittedName>
</protein>
<keyword evidence="2" id="KW-1185">Reference proteome</keyword>
<evidence type="ECO:0000313" key="2">
    <source>
        <dbReference type="Proteomes" id="UP000250140"/>
    </source>
</evidence>
<organism evidence="1 2">
    <name type="scientific">Glonium stellatum</name>
    <dbReference type="NCBI Taxonomy" id="574774"/>
    <lineage>
        <taxon>Eukaryota</taxon>
        <taxon>Fungi</taxon>
        <taxon>Dikarya</taxon>
        <taxon>Ascomycota</taxon>
        <taxon>Pezizomycotina</taxon>
        <taxon>Dothideomycetes</taxon>
        <taxon>Pleosporomycetidae</taxon>
        <taxon>Gloniales</taxon>
        <taxon>Gloniaceae</taxon>
        <taxon>Glonium</taxon>
    </lineage>
</organism>
<reference evidence="1 2" key="1">
    <citation type="journal article" date="2016" name="Nat. Commun.">
        <title>Ectomycorrhizal ecology is imprinted in the genome of the dominant symbiotic fungus Cenococcum geophilum.</title>
        <authorList>
            <consortium name="DOE Joint Genome Institute"/>
            <person name="Peter M."/>
            <person name="Kohler A."/>
            <person name="Ohm R.A."/>
            <person name="Kuo A."/>
            <person name="Krutzmann J."/>
            <person name="Morin E."/>
            <person name="Arend M."/>
            <person name="Barry K.W."/>
            <person name="Binder M."/>
            <person name="Choi C."/>
            <person name="Clum A."/>
            <person name="Copeland A."/>
            <person name="Grisel N."/>
            <person name="Haridas S."/>
            <person name="Kipfer T."/>
            <person name="LaButti K."/>
            <person name="Lindquist E."/>
            <person name="Lipzen A."/>
            <person name="Maire R."/>
            <person name="Meier B."/>
            <person name="Mihaltcheva S."/>
            <person name="Molinier V."/>
            <person name="Murat C."/>
            <person name="Poggeler S."/>
            <person name="Quandt C.A."/>
            <person name="Sperisen C."/>
            <person name="Tritt A."/>
            <person name="Tisserant E."/>
            <person name="Crous P.W."/>
            <person name="Henrissat B."/>
            <person name="Nehls U."/>
            <person name="Egli S."/>
            <person name="Spatafora J.W."/>
            <person name="Grigoriev I.V."/>
            <person name="Martin F.M."/>
        </authorList>
    </citation>
    <scope>NUCLEOTIDE SEQUENCE [LARGE SCALE GENOMIC DNA]</scope>
    <source>
        <strain evidence="1 2">CBS 207.34</strain>
    </source>
</reference>